<proteinExistence type="predicted"/>
<accession>A0A811K5K7</accession>
<dbReference type="GO" id="GO:0005886">
    <property type="term" value="C:plasma membrane"/>
    <property type="evidence" value="ECO:0007669"/>
    <property type="project" value="InterPro"/>
</dbReference>
<dbReference type="PANTHER" id="PTHR13411:SF5">
    <property type="entry name" value="PROTEIN CBR-TAG-281"/>
    <property type="match status" value="1"/>
</dbReference>
<protein>
    <submittedName>
        <fullName evidence="2">Uncharacterized protein</fullName>
    </submittedName>
</protein>
<dbReference type="EMBL" id="CAJFCW020000002">
    <property type="protein sequence ID" value="CAG9093042.1"/>
    <property type="molecule type" value="Genomic_DNA"/>
</dbReference>
<dbReference type="PANTHER" id="PTHR13411">
    <property type="entry name" value="PLASMINOGEN RECEPTOR (KT)"/>
    <property type="match status" value="1"/>
</dbReference>
<keyword evidence="3" id="KW-1185">Reference proteome</keyword>
<keyword evidence="1" id="KW-0175">Coiled coil</keyword>
<dbReference type="EMBL" id="CAJFDH010000002">
    <property type="protein sequence ID" value="CAD5211262.1"/>
    <property type="molecule type" value="Genomic_DNA"/>
</dbReference>
<name>A0A811K5K7_9BILA</name>
<dbReference type="Proteomes" id="UP000614601">
    <property type="component" value="Unassembled WGS sequence"/>
</dbReference>
<dbReference type="AlphaFoldDB" id="A0A811K5K7"/>
<sequence length="146" mass="16839">MWFWNSTVNQDHDKRIEDAIRRLEETRIEREIALKEAINERKNAFRIAEAQERFQWVALTGIATTFMSIASSFHHKNLFYVLPAIPCTIIVGYEAHKAYGNKINIITTITDAVMKDVNKRLTSSVISVKEIDARVQDLLYSPEAID</sequence>
<gene>
    <name evidence="2" type="ORF">BOKJ2_LOCUS3606</name>
</gene>
<dbReference type="OrthoDB" id="10256697at2759"/>
<organism evidence="2 3">
    <name type="scientific">Bursaphelenchus okinawaensis</name>
    <dbReference type="NCBI Taxonomy" id="465554"/>
    <lineage>
        <taxon>Eukaryota</taxon>
        <taxon>Metazoa</taxon>
        <taxon>Ecdysozoa</taxon>
        <taxon>Nematoda</taxon>
        <taxon>Chromadorea</taxon>
        <taxon>Rhabditida</taxon>
        <taxon>Tylenchina</taxon>
        <taxon>Tylenchomorpha</taxon>
        <taxon>Aphelenchoidea</taxon>
        <taxon>Aphelenchoididae</taxon>
        <taxon>Bursaphelenchus</taxon>
    </lineage>
</organism>
<evidence type="ECO:0000313" key="3">
    <source>
        <dbReference type="Proteomes" id="UP000614601"/>
    </source>
</evidence>
<reference evidence="2" key="1">
    <citation type="submission" date="2020-09" db="EMBL/GenBank/DDBJ databases">
        <authorList>
            <person name="Kikuchi T."/>
        </authorList>
    </citation>
    <scope>NUCLEOTIDE SEQUENCE</scope>
    <source>
        <strain evidence="2">SH1</strain>
    </source>
</reference>
<dbReference type="Proteomes" id="UP000783686">
    <property type="component" value="Unassembled WGS sequence"/>
</dbReference>
<evidence type="ECO:0000313" key="2">
    <source>
        <dbReference type="EMBL" id="CAD5211262.1"/>
    </source>
</evidence>
<comment type="caution">
    <text evidence="2">The sequence shown here is derived from an EMBL/GenBank/DDBJ whole genome shotgun (WGS) entry which is preliminary data.</text>
</comment>
<evidence type="ECO:0000256" key="1">
    <source>
        <dbReference type="SAM" id="Coils"/>
    </source>
</evidence>
<dbReference type="Pfam" id="PF10166">
    <property type="entry name" value="DUF2368"/>
    <property type="match status" value="1"/>
</dbReference>
<feature type="coiled-coil region" evidence="1">
    <location>
        <begin position="9"/>
        <end position="40"/>
    </location>
</feature>
<dbReference type="InterPro" id="IPR019319">
    <property type="entry name" value="Plg-R(KT)"/>
</dbReference>